<feature type="compositionally biased region" description="Basic residues" evidence="1">
    <location>
        <begin position="1"/>
        <end position="18"/>
    </location>
</feature>
<feature type="compositionally biased region" description="Polar residues" evidence="1">
    <location>
        <begin position="379"/>
        <end position="390"/>
    </location>
</feature>
<feature type="region of interest" description="Disordered" evidence="1">
    <location>
        <begin position="359"/>
        <end position="401"/>
    </location>
</feature>
<sequence>MNHLLARRKSTPSLRRKRSESGSLAASSTTPSDQKPREEKSAPYRDARYKIVLETKGSYLRNYVGTKEKGITKDSVCICQTLLETTQNVPKDSLFDDDIFVYSSDMLDGRNEAKVIQDIGRLLVPSAQALAARSAELQCLIESVNEGWNNTIPLIGTRPQPDYSVGFKREAFSDDQLQKLSPFIGEFLSGDQSFFMATYYMYFPFLTCEVKCGAAALDIADRQNAHSMTLAARAIVELFRLVKREEEIHREILAFSVSHDHRSVRIYGHYAVIDGTKTTFYRHPIREFSFQEQEGKEKWTAYTFTRNVYDVWMPTHFKRLCSAIDDLPPELDFDVPPLQQGSGLSQGLESHHLSHSFAESAPQLEDHSRSGIEDEGDITPNTSFTEQGTSKRPKGQDRTFI</sequence>
<evidence type="ECO:0000313" key="4">
    <source>
        <dbReference type="Proteomes" id="UP000799779"/>
    </source>
</evidence>
<dbReference type="EMBL" id="ML977584">
    <property type="protein sequence ID" value="KAF2001192.1"/>
    <property type="molecule type" value="Genomic_DNA"/>
</dbReference>
<feature type="region of interest" description="Disordered" evidence="1">
    <location>
        <begin position="1"/>
        <end position="44"/>
    </location>
</feature>
<organism evidence="3 4">
    <name type="scientific">Amniculicola lignicola CBS 123094</name>
    <dbReference type="NCBI Taxonomy" id="1392246"/>
    <lineage>
        <taxon>Eukaryota</taxon>
        <taxon>Fungi</taxon>
        <taxon>Dikarya</taxon>
        <taxon>Ascomycota</taxon>
        <taxon>Pezizomycotina</taxon>
        <taxon>Dothideomycetes</taxon>
        <taxon>Pleosporomycetidae</taxon>
        <taxon>Pleosporales</taxon>
        <taxon>Amniculicolaceae</taxon>
        <taxon>Amniculicola</taxon>
    </lineage>
</organism>
<evidence type="ECO:0000259" key="2">
    <source>
        <dbReference type="Pfam" id="PF25545"/>
    </source>
</evidence>
<gene>
    <name evidence="3" type="ORF">P154DRAFT_490557</name>
</gene>
<proteinExistence type="predicted"/>
<dbReference type="OrthoDB" id="5132737at2759"/>
<dbReference type="PANTHER" id="PTHR42470:SF2">
    <property type="match status" value="1"/>
</dbReference>
<reference evidence="3" key="1">
    <citation type="journal article" date="2020" name="Stud. Mycol.">
        <title>101 Dothideomycetes genomes: a test case for predicting lifestyles and emergence of pathogens.</title>
        <authorList>
            <person name="Haridas S."/>
            <person name="Albert R."/>
            <person name="Binder M."/>
            <person name="Bloem J."/>
            <person name="Labutti K."/>
            <person name="Salamov A."/>
            <person name="Andreopoulos B."/>
            <person name="Baker S."/>
            <person name="Barry K."/>
            <person name="Bills G."/>
            <person name="Bluhm B."/>
            <person name="Cannon C."/>
            <person name="Castanera R."/>
            <person name="Culley D."/>
            <person name="Daum C."/>
            <person name="Ezra D."/>
            <person name="Gonzalez J."/>
            <person name="Henrissat B."/>
            <person name="Kuo A."/>
            <person name="Liang C."/>
            <person name="Lipzen A."/>
            <person name="Lutzoni F."/>
            <person name="Magnuson J."/>
            <person name="Mondo S."/>
            <person name="Nolan M."/>
            <person name="Ohm R."/>
            <person name="Pangilinan J."/>
            <person name="Park H.-J."/>
            <person name="Ramirez L."/>
            <person name="Alfaro M."/>
            <person name="Sun H."/>
            <person name="Tritt A."/>
            <person name="Yoshinaga Y."/>
            <person name="Zwiers L.-H."/>
            <person name="Turgeon B."/>
            <person name="Goodwin S."/>
            <person name="Spatafora J."/>
            <person name="Crous P."/>
            <person name="Grigoriev I."/>
        </authorList>
    </citation>
    <scope>NUCLEOTIDE SEQUENCE</scope>
    <source>
        <strain evidence="3">CBS 123094</strain>
    </source>
</reference>
<feature type="compositionally biased region" description="Basic and acidic residues" evidence="1">
    <location>
        <begin position="34"/>
        <end position="44"/>
    </location>
</feature>
<keyword evidence="4" id="KW-1185">Reference proteome</keyword>
<dbReference type="InterPro" id="IPR057684">
    <property type="entry name" value="DUF7924"/>
</dbReference>
<evidence type="ECO:0000256" key="1">
    <source>
        <dbReference type="SAM" id="MobiDB-lite"/>
    </source>
</evidence>
<dbReference type="AlphaFoldDB" id="A0A6A5WHQ6"/>
<name>A0A6A5WHQ6_9PLEO</name>
<dbReference type="Pfam" id="PF25545">
    <property type="entry name" value="DUF7924"/>
    <property type="match status" value="1"/>
</dbReference>
<feature type="domain" description="DUF7924" evidence="2">
    <location>
        <begin position="102"/>
        <end position="324"/>
    </location>
</feature>
<accession>A0A6A5WHQ6</accession>
<dbReference type="Proteomes" id="UP000799779">
    <property type="component" value="Unassembled WGS sequence"/>
</dbReference>
<evidence type="ECO:0000313" key="3">
    <source>
        <dbReference type="EMBL" id="KAF2001192.1"/>
    </source>
</evidence>
<dbReference type="PANTHER" id="PTHR42470">
    <property type="entry name" value="VAST DOMAIN-CONTAINING PROTEIN"/>
    <property type="match status" value="1"/>
</dbReference>
<feature type="compositionally biased region" description="Polar residues" evidence="1">
    <location>
        <begin position="21"/>
        <end position="33"/>
    </location>
</feature>
<protein>
    <recommendedName>
        <fullName evidence="2">DUF7924 domain-containing protein</fullName>
    </recommendedName>
</protein>